<evidence type="ECO:0000313" key="5">
    <source>
        <dbReference type="Proteomes" id="UP000321085"/>
    </source>
</evidence>
<accession>A0A512BVS5</accession>
<organism evidence="4 5">
    <name type="scientific">Microvirga aerophila</name>
    <dbReference type="NCBI Taxonomy" id="670291"/>
    <lineage>
        <taxon>Bacteria</taxon>
        <taxon>Pseudomonadati</taxon>
        <taxon>Pseudomonadota</taxon>
        <taxon>Alphaproteobacteria</taxon>
        <taxon>Hyphomicrobiales</taxon>
        <taxon>Methylobacteriaceae</taxon>
        <taxon>Microvirga</taxon>
    </lineage>
</organism>
<dbReference type="InterPro" id="IPR036249">
    <property type="entry name" value="Thioredoxin-like_sf"/>
</dbReference>
<reference evidence="4 5" key="1">
    <citation type="submission" date="2019-07" db="EMBL/GenBank/DDBJ databases">
        <title>Whole genome shotgun sequence of Microvirga aerophila NBRC 106136.</title>
        <authorList>
            <person name="Hosoyama A."/>
            <person name="Uohara A."/>
            <person name="Ohji S."/>
            <person name="Ichikawa N."/>
        </authorList>
    </citation>
    <scope>NUCLEOTIDE SEQUENCE [LARGE SCALE GENOMIC DNA]</scope>
    <source>
        <strain evidence="4 5">NBRC 106136</strain>
    </source>
</reference>
<dbReference type="PANTHER" id="PTHR42943:SF2">
    <property type="entry name" value="GLUTATHIONE S-TRANSFERASE KAPPA 1"/>
    <property type="match status" value="1"/>
</dbReference>
<evidence type="ECO:0000259" key="3">
    <source>
        <dbReference type="Pfam" id="PF01323"/>
    </source>
</evidence>
<dbReference type="GO" id="GO:0004364">
    <property type="term" value="F:glutathione transferase activity"/>
    <property type="evidence" value="ECO:0007669"/>
    <property type="project" value="TreeGrafter"/>
</dbReference>
<evidence type="ECO:0000313" key="4">
    <source>
        <dbReference type="EMBL" id="GEO16062.1"/>
    </source>
</evidence>
<dbReference type="EMBL" id="BJYU01000054">
    <property type="protein sequence ID" value="GEO16062.1"/>
    <property type="molecule type" value="Genomic_DNA"/>
</dbReference>
<dbReference type="PIRSF" id="PIRSF006386">
    <property type="entry name" value="HCCAis_GSTk"/>
    <property type="match status" value="1"/>
</dbReference>
<dbReference type="SUPFAM" id="SSF52833">
    <property type="entry name" value="Thioredoxin-like"/>
    <property type="match status" value="1"/>
</dbReference>
<dbReference type="AlphaFoldDB" id="A0A512BVS5"/>
<dbReference type="RefSeq" id="WP_114187409.1">
    <property type="nucleotide sequence ID" value="NZ_BJYU01000054.1"/>
</dbReference>
<dbReference type="CDD" id="cd03022">
    <property type="entry name" value="DsbA_HCCA_Iso"/>
    <property type="match status" value="1"/>
</dbReference>
<comment type="caution">
    <text evidence="4">The sequence shown here is derived from an EMBL/GenBank/DDBJ whole genome shotgun (WGS) entry which is preliminary data.</text>
</comment>
<dbReference type="Pfam" id="PF01323">
    <property type="entry name" value="DSBA"/>
    <property type="match status" value="1"/>
</dbReference>
<comment type="catalytic activity">
    <reaction evidence="1">
        <text>2-hydroxychromene-2-carboxylate = (3E)-4-(2-hydroxyphenyl)-2-oxobut-3-enoate</text>
        <dbReference type="Rhea" id="RHEA:27401"/>
        <dbReference type="ChEBI" id="CHEBI:59350"/>
        <dbReference type="ChEBI" id="CHEBI:59353"/>
        <dbReference type="EC" id="5.99.1.4"/>
    </reaction>
</comment>
<sequence>MPQIDFFYFFGSCYAYLSVMRIEKLAEEAGVEVRWRPFSVRDLMTEKGYFLRTQPTKMDYIFRDVERRARLHGIPFEKPPIWPTDPDQLANRAGIAAFIQGWGREYTKTSFRAWFDGMPLGAEESLNEILTSLGKEPQSIIDLANSPEIRERYNQETDAARQLGIFGSPTFAVGQEIFWGDDRLEEALAWAKGQHPALLR</sequence>
<protein>
    <recommendedName>
        <fullName evidence="1">2-hydroxychromene-2-carboxylate isomerase</fullName>
        <ecNumber evidence="1">5.99.1.4</ecNumber>
    </recommendedName>
</protein>
<keyword evidence="1 4" id="KW-0413">Isomerase</keyword>
<dbReference type="GO" id="GO:0004602">
    <property type="term" value="F:glutathione peroxidase activity"/>
    <property type="evidence" value="ECO:0007669"/>
    <property type="project" value="TreeGrafter"/>
</dbReference>
<dbReference type="GO" id="GO:0018845">
    <property type="term" value="F:2-hydroxychromene-2-carboxylate isomerase activity"/>
    <property type="evidence" value="ECO:0007669"/>
    <property type="project" value="UniProtKB-UniRule"/>
</dbReference>
<dbReference type="PANTHER" id="PTHR42943">
    <property type="entry name" value="GLUTATHIONE S-TRANSFERASE KAPPA"/>
    <property type="match status" value="1"/>
</dbReference>
<dbReference type="Proteomes" id="UP000321085">
    <property type="component" value="Unassembled WGS sequence"/>
</dbReference>
<evidence type="ECO:0000256" key="1">
    <source>
        <dbReference type="PIRNR" id="PIRNR006386"/>
    </source>
</evidence>
<dbReference type="InterPro" id="IPR051924">
    <property type="entry name" value="GST_Kappa/NadH"/>
</dbReference>
<dbReference type="GO" id="GO:1901170">
    <property type="term" value="P:naphthalene catabolic process"/>
    <property type="evidence" value="ECO:0007669"/>
    <property type="project" value="InterPro"/>
</dbReference>
<dbReference type="GO" id="GO:0006749">
    <property type="term" value="P:glutathione metabolic process"/>
    <property type="evidence" value="ECO:0007669"/>
    <property type="project" value="TreeGrafter"/>
</dbReference>
<comment type="similarity">
    <text evidence="1">Belongs to the GST superfamily. NadH family.</text>
</comment>
<dbReference type="EC" id="5.99.1.4" evidence="1"/>
<dbReference type="InterPro" id="IPR044087">
    <property type="entry name" value="NahD-like"/>
</dbReference>
<keyword evidence="5" id="KW-1185">Reference proteome</keyword>
<name>A0A512BVS5_9HYPH</name>
<evidence type="ECO:0000256" key="2">
    <source>
        <dbReference type="PIRSR" id="PIRSR006386-1"/>
    </source>
</evidence>
<dbReference type="OrthoDB" id="5244108at2"/>
<dbReference type="InterPro" id="IPR001853">
    <property type="entry name" value="DSBA-like_thioredoxin_dom"/>
</dbReference>
<gene>
    <name evidence="4" type="ORF">MAE02_37580</name>
</gene>
<feature type="active site" description="Nucleophile" evidence="2">
    <location>
        <position position="12"/>
    </location>
</feature>
<proteinExistence type="inferred from homology"/>
<dbReference type="Gene3D" id="3.40.30.10">
    <property type="entry name" value="Glutaredoxin"/>
    <property type="match status" value="1"/>
</dbReference>
<feature type="domain" description="DSBA-like thioredoxin" evidence="3">
    <location>
        <begin position="3"/>
        <end position="186"/>
    </location>
</feature>
<dbReference type="InterPro" id="IPR014440">
    <property type="entry name" value="HCCAis_GSTk"/>
</dbReference>